<evidence type="ECO:0000256" key="2">
    <source>
        <dbReference type="ARBA" id="ARBA00022679"/>
    </source>
</evidence>
<reference evidence="4 5" key="1">
    <citation type="journal article" date="2019" name="Int. J. Syst. Evol. Microbiol.">
        <title>The Global Catalogue of Microorganisms (GCM) 10K type strain sequencing project: providing services to taxonomists for standard genome sequencing and annotation.</title>
        <authorList>
            <consortium name="The Broad Institute Genomics Platform"/>
            <consortium name="The Broad Institute Genome Sequencing Center for Infectious Disease"/>
            <person name="Wu L."/>
            <person name="Ma J."/>
        </authorList>
    </citation>
    <scope>NUCLEOTIDE SEQUENCE [LARGE SCALE GENOMIC DNA]</scope>
    <source>
        <strain evidence="4 5">JCM 14319</strain>
    </source>
</reference>
<evidence type="ECO:0000256" key="3">
    <source>
        <dbReference type="ARBA" id="ARBA00022737"/>
    </source>
</evidence>
<dbReference type="PANTHER" id="PTHR23416:SF23">
    <property type="entry name" value="ACETYLTRANSFERASE C18B11.09C-RELATED"/>
    <property type="match status" value="1"/>
</dbReference>
<dbReference type="GO" id="GO:0016746">
    <property type="term" value="F:acyltransferase activity"/>
    <property type="evidence" value="ECO:0007669"/>
    <property type="project" value="UniProtKB-KW"/>
</dbReference>
<evidence type="ECO:0000313" key="4">
    <source>
        <dbReference type="EMBL" id="GAA1749345.1"/>
    </source>
</evidence>
<gene>
    <name evidence="4" type="ORF">GCM10009747_03180</name>
</gene>
<evidence type="ECO:0000256" key="1">
    <source>
        <dbReference type="ARBA" id="ARBA00007274"/>
    </source>
</evidence>
<dbReference type="EMBL" id="BAAANH010000001">
    <property type="protein sequence ID" value="GAA1749345.1"/>
    <property type="molecule type" value="Genomic_DNA"/>
</dbReference>
<dbReference type="SUPFAM" id="SSF51161">
    <property type="entry name" value="Trimeric LpxA-like enzymes"/>
    <property type="match status" value="1"/>
</dbReference>
<dbReference type="InterPro" id="IPR018357">
    <property type="entry name" value="Hexapep_transf_CS"/>
</dbReference>
<dbReference type="InterPro" id="IPR051159">
    <property type="entry name" value="Hexapeptide_acetyltransf"/>
</dbReference>
<sequence>MSTHIGTDCRIDPRVEMNGEVRIGDRTTIYRGGELLGPVTIGSDVFINRDVYIRPQTTIGDRVNIGPFVRLVTDTHEIGTHEKRAGAGTNAPISIGAGTWIGAGAIIVGGVTIGAGAVIAAGAVVTTDVPDDVIVGGVPARVIRTLDS</sequence>
<dbReference type="RefSeq" id="WP_308188397.1">
    <property type="nucleotide sequence ID" value="NZ_BAAANH010000001.1"/>
</dbReference>
<keyword evidence="4" id="KW-0012">Acyltransferase</keyword>
<comment type="caution">
    <text evidence="4">The sequence shown here is derived from an EMBL/GenBank/DDBJ whole genome shotgun (WGS) entry which is preliminary data.</text>
</comment>
<evidence type="ECO:0000313" key="5">
    <source>
        <dbReference type="Proteomes" id="UP001500506"/>
    </source>
</evidence>
<keyword evidence="2" id="KW-0808">Transferase</keyword>
<accession>A0ABN2K8A0</accession>
<dbReference type="Proteomes" id="UP001500506">
    <property type="component" value="Unassembled WGS sequence"/>
</dbReference>
<dbReference type="InterPro" id="IPR011004">
    <property type="entry name" value="Trimer_LpxA-like_sf"/>
</dbReference>
<name>A0ABN2K8A0_9MICO</name>
<proteinExistence type="inferred from homology"/>
<keyword evidence="5" id="KW-1185">Reference proteome</keyword>
<protein>
    <submittedName>
        <fullName evidence="4">Acyltransferase</fullName>
    </submittedName>
</protein>
<dbReference type="Pfam" id="PF00132">
    <property type="entry name" value="Hexapep"/>
    <property type="match status" value="2"/>
</dbReference>
<comment type="similarity">
    <text evidence="1">Belongs to the transferase hexapeptide repeat family.</text>
</comment>
<keyword evidence="3" id="KW-0677">Repeat</keyword>
<organism evidence="4 5">
    <name type="scientific">Agromyces humatus</name>
    <dbReference type="NCBI Taxonomy" id="279573"/>
    <lineage>
        <taxon>Bacteria</taxon>
        <taxon>Bacillati</taxon>
        <taxon>Actinomycetota</taxon>
        <taxon>Actinomycetes</taxon>
        <taxon>Micrococcales</taxon>
        <taxon>Microbacteriaceae</taxon>
        <taxon>Agromyces</taxon>
    </lineage>
</organism>
<dbReference type="InterPro" id="IPR001451">
    <property type="entry name" value="Hexapep"/>
</dbReference>
<dbReference type="PROSITE" id="PS00101">
    <property type="entry name" value="HEXAPEP_TRANSFERASES"/>
    <property type="match status" value="1"/>
</dbReference>
<dbReference type="Gene3D" id="2.160.10.10">
    <property type="entry name" value="Hexapeptide repeat proteins"/>
    <property type="match status" value="2"/>
</dbReference>
<dbReference type="PANTHER" id="PTHR23416">
    <property type="entry name" value="SIALIC ACID SYNTHASE-RELATED"/>
    <property type="match status" value="1"/>
</dbReference>